<accession>A0ABP3YJQ1</accession>
<evidence type="ECO:0000313" key="4">
    <source>
        <dbReference type="Proteomes" id="UP001499967"/>
    </source>
</evidence>
<feature type="domain" description="Aldehyde dehydrogenase" evidence="2">
    <location>
        <begin position="21"/>
        <end position="469"/>
    </location>
</feature>
<dbReference type="Gene3D" id="3.40.309.10">
    <property type="entry name" value="Aldehyde Dehydrogenase, Chain A, domain 2"/>
    <property type="match status" value="1"/>
</dbReference>
<dbReference type="Pfam" id="PF00171">
    <property type="entry name" value="Aldedh"/>
    <property type="match status" value="1"/>
</dbReference>
<dbReference type="InterPro" id="IPR015590">
    <property type="entry name" value="Aldehyde_DH_dom"/>
</dbReference>
<evidence type="ECO:0000313" key="3">
    <source>
        <dbReference type="EMBL" id="GAA0895936.1"/>
    </source>
</evidence>
<proteinExistence type="predicted"/>
<dbReference type="InterPro" id="IPR050740">
    <property type="entry name" value="Aldehyde_DH_Superfamily"/>
</dbReference>
<dbReference type="EMBL" id="BAAAHP010000164">
    <property type="protein sequence ID" value="GAA0895936.1"/>
    <property type="molecule type" value="Genomic_DNA"/>
</dbReference>
<evidence type="ECO:0000256" key="1">
    <source>
        <dbReference type="ARBA" id="ARBA00023002"/>
    </source>
</evidence>
<dbReference type="RefSeq" id="WP_343944333.1">
    <property type="nucleotide sequence ID" value="NZ_BAAAHP010000164.1"/>
</dbReference>
<gene>
    <name evidence="3" type="ORF">GCM10009559_53320</name>
</gene>
<dbReference type="InterPro" id="IPR016163">
    <property type="entry name" value="Ald_DH_C"/>
</dbReference>
<protein>
    <submittedName>
        <fullName evidence="3">Aldehyde dehydrogenase family protein</fullName>
    </submittedName>
</protein>
<dbReference type="Gene3D" id="3.40.605.10">
    <property type="entry name" value="Aldehyde Dehydrogenase, Chain A, domain 1"/>
    <property type="match status" value="1"/>
</dbReference>
<dbReference type="Proteomes" id="UP001499967">
    <property type="component" value="Unassembled WGS sequence"/>
</dbReference>
<evidence type="ECO:0000259" key="2">
    <source>
        <dbReference type="Pfam" id="PF00171"/>
    </source>
</evidence>
<name>A0ABP3YJQ1_9PSEU</name>
<dbReference type="PANTHER" id="PTHR43353">
    <property type="entry name" value="SUCCINATE-SEMIALDEHYDE DEHYDROGENASE, MITOCHONDRIAL"/>
    <property type="match status" value="1"/>
</dbReference>
<comment type="caution">
    <text evidence="3">The sequence shown here is derived from an EMBL/GenBank/DDBJ whole genome shotgun (WGS) entry which is preliminary data.</text>
</comment>
<dbReference type="PANTHER" id="PTHR43353:SF5">
    <property type="entry name" value="SUCCINATE-SEMIALDEHYDE DEHYDROGENASE, MITOCHONDRIAL"/>
    <property type="match status" value="1"/>
</dbReference>
<sequence length="512" mass="53300">MSTALSTDATTRDGDLAATGTEVITIDQATGEELARHPVAGPEEVQAAVAAARAAAAPWWDLGFDGRAARLRAWRREIARGGEEVAALIHAENGKSVEDGRAEVLSTIGHLTFVIDNAERVLGRRKVAVPPTTPNQRGFVEHLPYGVVGVIGPWNFPLGTPGAIVIHALAAGNAVVLKPSQLTPGVGEWLARSWARAVPDMPDVLHNLIGFAATGQALTEAGVDKIAFTGSVRTGQAVAAACASRLTPMLLELGGNDGVVVARDADLDEAAAHITWGALQNSGCGCISHEVAYVVDEVHDALVEKIAALARQVRAGSGDDDQIGPVPMPGQIPVIRHHVEDAIARGATAVVGGPDAAGADRYVQPTILVDVPVDALAATEETFGPVLSIVRVRDTDEAVELINSGPYGLGSAVFSREHGEEIARRLRVGMTSVNDAIAFSMIPGLPFGGRGISGYGRKHGDEGLLEFAYPHAISVKTGPAPVATTTFERPPGALTGALAAVRDRLLAEREQG</sequence>
<dbReference type="SUPFAM" id="SSF53720">
    <property type="entry name" value="ALDH-like"/>
    <property type="match status" value="1"/>
</dbReference>
<dbReference type="CDD" id="cd07099">
    <property type="entry name" value="ALDH_DDALDH"/>
    <property type="match status" value="1"/>
</dbReference>
<dbReference type="InterPro" id="IPR016162">
    <property type="entry name" value="Ald_DH_N"/>
</dbReference>
<keyword evidence="4" id="KW-1185">Reference proteome</keyword>
<keyword evidence="1" id="KW-0560">Oxidoreductase</keyword>
<organism evidence="3 4">
    <name type="scientific">Pseudonocardia zijingensis</name>
    <dbReference type="NCBI Taxonomy" id="153376"/>
    <lineage>
        <taxon>Bacteria</taxon>
        <taxon>Bacillati</taxon>
        <taxon>Actinomycetota</taxon>
        <taxon>Actinomycetes</taxon>
        <taxon>Pseudonocardiales</taxon>
        <taxon>Pseudonocardiaceae</taxon>
        <taxon>Pseudonocardia</taxon>
    </lineage>
</organism>
<reference evidence="4" key="1">
    <citation type="journal article" date="2019" name="Int. J. Syst. Evol. Microbiol.">
        <title>The Global Catalogue of Microorganisms (GCM) 10K type strain sequencing project: providing services to taxonomists for standard genome sequencing and annotation.</title>
        <authorList>
            <consortium name="The Broad Institute Genomics Platform"/>
            <consortium name="The Broad Institute Genome Sequencing Center for Infectious Disease"/>
            <person name="Wu L."/>
            <person name="Ma J."/>
        </authorList>
    </citation>
    <scope>NUCLEOTIDE SEQUENCE [LARGE SCALE GENOMIC DNA]</scope>
    <source>
        <strain evidence="4">JCM 11117</strain>
    </source>
</reference>
<dbReference type="InterPro" id="IPR016161">
    <property type="entry name" value="Ald_DH/histidinol_DH"/>
</dbReference>